<keyword evidence="3" id="KW-1133">Transmembrane helix</keyword>
<comment type="similarity">
    <text evidence="1">Belongs to the ustYa family.</text>
</comment>
<organism evidence="4 5">
    <name type="scientific">Lineolata rhizophorae</name>
    <dbReference type="NCBI Taxonomy" id="578093"/>
    <lineage>
        <taxon>Eukaryota</taxon>
        <taxon>Fungi</taxon>
        <taxon>Dikarya</taxon>
        <taxon>Ascomycota</taxon>
        <taxon>Pezizomycotina</taxon>
        <taxon>Dothideomycetes</taxon>
        <taxon>Dothideomycetes incertae sedis</taxon>
        <taxon>Lineolatales</taxon>
        <taxon>Lineolataceae</taxon>
        <taxon>Lineolata</taxon>
    </lineage>
</organism>
<evidence type="ECO:0000313" key="4">
    <source>
        <dbReference type="EMBL" id="KAF2457888.1"/>
    </source>
</evidence>
<proteinExistence type="inferred from homology"/>
<dbReference type="AlphaFoldDB" id="A0A6A6P271"/>
<feature type="compositionally biased region" description="Acidic residues" evidence="2">
    <location>
        <begin position="21"/>
        <end position="31"/>
    </location>
</feature>
<keyword evidence="3" id="KW-0812">Transmembrane</keyword>
<dbReference type="GO" id="GO:0043386">
    <property type="term" value="P:mycotoxin biosynthetic process"/>
    <property type="evidence" value="ECO:0007669"/>
    <property type="project" value="InterPro"/>
</dbReference>
<gene>
    <name evidence="4" type="ORF">BDY21DRAFT_18614</name>
</gene>
<feature type="compositionally biased region" description="Basic and acidic residues" evidence="2">
    <location>
        <begin position="1"/>
        <end position="10"/>
    </location>
</feature>
<name>A0A6A6P271_9PEZI</name>
<evidence type="ECO:0008006" key="6">
    <source>
        <dbReference type="Google" id="ProtNLM"/>
    </source>
</evidence>
<evidence type="ECO:0000256" key="3">
    <source>
        <dbReference type="SAM" id="Phobius"/>
    </source>
</evidence>
<dbReference type="EMBL" id="MU001679">
    <property type="protein sequence ID" value="KAF2457888.1"/>
    <property type="molecule type" value="Genomic_DNA"/>
</dbReference>
<protein>
    <recommendedName>
        <fullName evidence="6">Tat pathway signal sequence</fullName>
    </recommendedName>
</protein>
<sequence length="277" mass="31984">MLSVDSEKKVPLPGHEPLLPDSEDDTLANEFEEPRRRRSSPRAKFLKLLPYLVHIILITVYSSIFLVLWRRGTTDQDALGIPWVQKVYEMNPKLNESTARLYLGAPTEELDESWSSLLQYSNIRISEEEIRHLDRLDQSVRFTDGSGYFAQMTVYHHLHCIKKIHHFLYLDHYWPNITSDDLALLRAHNYHCLDTIRQAIMCQGDTSLITFRWGHEQPVPLGNFSSPHQCRDWEALDAWNAERHVNVFEPGLVVHPQLGPAYAHLSDGEDVGVAVDH</sequence>
<keyword evidence="5" id="KW-1185">Reference proteome</keyword>
<dbReference type="PANTHER" id="PTHR33365:SF7">
    <property type="entry name" value="TAT PATHWAY SIGNAL SEQUENCE"/>
    <property type="match status" value="1"/>
</dbReference>
<feature type="region of interest" description="Disordered" evidence="2">
    <location>
        <begin position="1"/>
        <end position="35"/>
    </location>
</feature>
<dbReference type="Pfam" id="PF11807">
    <property type="entry name" value="UstYa"/>
    <property type="match status" value="1"/>
</dbReference>
<dbReference type="OrthoDB" id="3687641at2759"/>
<dbReference type="Proteomes" id="UP000799766">
    <property type="component" value="Unassembled WGS sequence"/>
</dbReference>
<accession>A0A6A6P271</accession>
<keyword evidence="3" id="KW-0472">Membrane</keyword>
<evidence type="ECO:0000256" key="2">
    <source>
        <dbReference type="SAM" id="MobiDB-lite"/>
    </source>
</evidence>
<evidence type="ECO:0000313" key="5">
    <source>
        <dbReference type="Proteomes" id="UP000799766"/>
    </source>
</evidence>
<evidence type="ECO:0000256" key="1">
    <source>
        <dbReference type="ARBA" id="ARBA00035112"/>
    </source>
</evidence>
<dbReference type="InterPro" id="IPR021765">
    <property type="entry name" value="UstYa-like"/>
</dbReference>
<reference evidence="4" key="1">
    <citation type="journal article" date="2020" name="Stud. Mycol.">
        <title>101 Dothideomycetes genomes: a test case for predicting lifestyles and emergence of pathogens.</title>
        <authorList>
            <person name="Haridas S."/>
            <person name="Albert R."/>
            <person name="Binder M."/>
            <person name="Bloem J."/>
            <person name="Labutti K."/>
            <person name="Salamov A."/>
            <person name="Andreopoulos B."/>
            <person name="Baker S."/>
            <person name="Barry K."/>
            <person name="Bills G."/>
            <person name="Bluhm B."/>
            <person name="Cannon C."/>
            <person name="Castanera R."/>
            <person name="Culley D."/>
            <person name="Daum C."/>
            <person name="Ezra D."/>
            <person name="Gonzalez J."/>
            <person name="Henrissat B."/>
            <person name="Kuo A."/>
            <person name="Liang C."/>
            <person name="Lipzen A."/>
            <person name="Lutzoni F."/>
            <person name="Magnuson J."/>
            <person name="Mondo S."/>
            <person name="Nolan M."/>
            <person name="Ohm R."/>
            <person name="Pangilinan J."/>
            <person name="Park H.-J."/>
            <person name="Ramirez L."/>
            <person name="Alfaro M."/>
            <person name="Sun H."/>
            <person name="Tritt A."/>
            <person name="Yoshinaga Y."/>
            <person name="Zwiers L.-H."/>
            <person name="Turgeon B."/>
            <person name="Goodwin S."/>
            <person name="Spatafora J."/>
            <person name="Crous P."/>
            <person name="Grigoriev I."/>
        </authorList>
    </citation>
    <scope>NUCLEOTIDE SEQUENCE</scope>
    <source>
        <strain evidence="4">ATCC 16933</strain>
    </source>
</reference>
<feature type="transmembrane region" description="Helical" evidence="3">
    <location>
        <begin position="45"/>
        <end position="69"/>
    </location>
</feature>
<dbReference type="PANTHER" id="PTHR33365">
    <property type="entry name" value="YALI0B05434P"/>
    <property type="match status" value="1"/>
</dbReference>